<gene>
    <name evidence="3" type="ORF">D9V41_15345</name>
</gene>
<reference evidence="3 4" key="1">
    <citation type="submission" date="2018-10" db="EMBL/GenBank/DDBJ databases">
        <title>Aeromicrobium sp. 9W16Y-2 whole genome shotgun sequence.</title>
        <authorList>
            <person name="Li F."/>
        </authorList>
    </citation>
    <scope>NUCLEOTIDE SEQUENCE [LARGE SCALE GENOMIC DNA]</scope>
    <source>
        <strain evidence="3 4">9W16Y-2</strain>
    </source>
</reference>
<dbReference type="OrthoDB" id="129709at2"/>
<feature type="domain" description="Nudix hydrolase" evidence="2">
    <location>
        <begin position="45"/>
        <end position="177"/>
    </location>
</feature>
<dbReference type="Proteomes" id="UP000282515">
    <property type="component" value="Unassembled WGS sequence"/>
</dbReference>
<protein>
    <submittedName>
        <fullName evidence="3">NUDIX domain-containing protein</fullName>
    </submittedName>
</protein>
<sequence length="192" mass="21440">MTLHDDARRVLADWRAPDAAQESLREQYLAHLASHPDAMWRSCHPDHLTASAIVLSDDARHVGLTLHRKLGRWLQFGGHCERDDATLAGAARRETREESGIAEFDLDPQPLLLSRHEVPCGPVRPAHHLDVQYLAVVPSGTELIVSEESTDVRWFSVEDLPAETDDTVRALTATARTRLRESPRPAPGARTR</sequence>
<accession>A0A3L8PHH8</accession>
<dbReference type="AlphaFoldDB" id="A0A3L8PHH8"/>
<dbReference type="Pfam" id="PF00293">
    <property type="entry name" value="NUDIX"/>
    <property type="match status" value="1"/>
</dbReference>
<dbReference type="RefSeq" id="WP_121795456.1">
    <property type="nucleotide sequence ID" value="NZ_RDBF01000015.1"/>
</dbReference>
<dbReference type="PANTHER" id="PTHR43736:SF1">
    <property type="entry name" value="DIHYDRONEOPTERIN TRIPHOSPHATE DIPHOSPHATASE"/>
    <property type="match status" value="1"/>
</dbReference>
<evidence type="ECO:0000313" key="4">
    <source>
        <dbReference type="Proteomes" id="UP000282515"/>
    </source>
</evidence>
<evidence type="ECO:0000256" key="1">
    <source>
        <dbReference type="ARBA" id="ARBA00005582"/>
    </source>
</evidence>
<name>A0A3L8PHH8_9ACTN</name>
<comment type="caution">
    <text evidence="3">The sequence shown here is derived from an EMBL/GenBank/DDBJ whole genome shotgun (WGS) entry which is preliminary data.</text>
</comment>
<dbReference type="InterPro" id="IPR000086">
    <property type="entry name" value="NUDIX_hydrolase_dom"/>
</dbReference>
<organism evidence="3 4">
    <name type="scientific">Aeromicrobium phragmitis</name>
    <dbReference type="NCBI Taxonomy" id="2478914"/>
    <lineage>
        <taxon>Bacteria</taxon>
        <taxon>Bacillati</taxon>
        <taxon>Actinomycetota</taxon>
        <taxon>Actinomycetes</taxon>
        <taxon>Propionibacteriales</taxon>
        <taxon>Nocardioidaceae</taxon>
        <taxon>Aeromicrobium</taxon>
    </lineage>
</organism>
<proteinExistence type="inferred from homology"/>
<comment type="similarity">
    <text evidence="1">Belongs to the Nudix hydrolase family.</text>
</comment>
<dbReference type="PROSITE" id="PS51462">
    <property type="entry name" value="NUDIX"/>
    <property type="match status" value="1"/>
</dbReference>
<keyword evidence="4" id="KW-1185">Reference proteome</keyword>
<evidence type="ECO:0000259" key="2">
    <source>
        <dbReference type="PROSITE" id="PS51462"/>
    </source>
</evidence>
<dbReference type="SUPFAM" id="SSF55811">
    <property type="entry name" value="Nudix"/>
    <property type="match status" value="1"/>
</dbReference>
<dbReference type="CDD" id="cd03674">
    <property type="entry name" value="NUDIX_Hydrolase"/>
    <property type="match status" value="1"/>
</dbReference>
<dbReference type="Gene3D" id="3.90.79.10">
    <property type="entry name" value="Nucleoside Triphosphate Pyrophosphohydrolase"/>
    <property type="match status" value="1"/>
</dbReference>
<dbReference type="InterPro" id="IPR015797">
    <property type="entry name" value="NUDIX_hydrolase-like_dom_sf"/>
</dbReference>
<evidence type="ECO:0000313" key="3">
    <source>
        <dbReference type="EMBL" id="RLV54685.1"/>
    </source>
</evidence>
<dbReference type="EMBL" id="RDBF01000015">
    <property type="protein sequence ID" value="RLV54685.1"/>
    <property type="molecule type" value="Genomic_DNA"/>
</dbReference>
<dbReference type="PANTHER" id="PTHR43736">
    <property type="entry name" value="ADP-RIBOSE PYROPHOSPHATASE"/>
    <property type="match status" value="1"/>
</dbReference>